<dbReference type="Proteomes" id="UP000798662">
    <property type="component" value="Chromosome 1"/>
</dbReference>
<sequence length="278" mass="27393">MTPPPRVAFATAAPVGGRRHSPLPAVSAAPPRPSPLALPACHAFGRPRPAPVVASSSATPPPATAAAAAAAAAAATTPADQPTFPPAVAAAADAAAAIFSPSVPGARLVTLPLPMGLVFADAGWGVVVVEAVSPGGSAATAGSVVEGDAVTAIALPYGPCLRPLLPAEQGGEGLGEVVEAVRSRADGVMHLEVVTLPEGPAAIVAQRAATTSGAEERAWEDMADVVLAAEADATYEAAAPDADEEDGDDELGDAWAALGGGRPWDAYDSPEAFFAAEP</sequence>
<dbReference type="EMBL" id="CM020618">
    <property type="protein sequence ID" value="KAK1859616.1"/>
    <property type="molecule type" value="Genomic_DNA"/>
</dbReference>
<keyword evidence="2" id="KW-1185">Reference proteome</keyword>
<evidence type="ECO:0000313" key="1">
    <source>
        <dbReference type="EMBL" id="KAK1859616.1"/>
    </source>
</evidence>
<organism evidence="1 2">
    <name type="scientific">Pyropia yezoensis</name>
    <name type="common">Susabi-nori</name>
    <name type="synonym">Porphyra yezoensis</name>
    <dbReference type="NCBI Taxonomy" id="2788"/>
    <lineage>
        <taxon>Eukaryota</taxon>
        <taxon>Rhodophyta</taxon>
        <taxon>Bangiophyceae</taxon>
        <taxon>Bangiales</taxon>
        <taxon>Bangiaceae</taxon>
        <taxon>Pyropia</taxon>
    </lineage>
</organism>
<proteinExistence type="predicted"/>
<name>A0ACC3BPF7_PYRYE</name>
<evidence type="ECO:0000313" key="2">
    <source>
        <dbReference type="Proteomes" id="UP000798662"/>
    </source>
</evidence>
<protein>
    <submittedName>
        <fullName evidence="1">Uncharacterized protein</fullName>
    </submittedName>
</protein>
<gene>
    <name evidence="1" type="ORF">I4F81_002211</name>
</gene>
<accession>A0ACC3BPF7</accession>
<comment type="caution">
    <text evidence="1">The sequence shown here is derived from an EMBL/GenBank/DDBJ whole genome shotgun (WGS) entry which is preliminary data.</text>
</comment>
<reference evidence="1" key="1">
    <citation type="submission" date="2019-11" db="EMBL/GenBank/DDBJ databases">
        <title>Nori genome reveals adaptations in red seaweeds to the harsh intertidal environment.</title>
        <authorList>
            <person name="Wang D."/>
            <person name="Mao Y."/>
        </authorList>
    </citation>
    <scope>NUCLEOTIDE SEQUENCE</scope>
    <source>
        <tissue evidence="1">Gametophyte</tissue>
    </source>
</reference>